<evidence type="ECO:0000256" key="1">
    <source>
        <dbReference type="SAM" id="SignalP"/>
    </source>
</evidence>
<sequence>MNKIILATATALIATTAAASAASVNDRQEYQAKRIEQGRQTGKITWTEGLKLRAEQKHIANKESQFKSDGYLTKSERRQLRYMQNDASEHIADEKSDSRKRAWWLPRVGK</sequence>
<comment type="caution">
    <text evidence="2">The sequence shown here is derived from an EMBL/GenBank/DDBJ whole genome shotgun (WGS) entry which is preliminary data.</text>
</comment>
<dbReference type="EMBL" id="WMBQ01000001">
    <property type="protein sequence ID" value="MTD92975.1"/>
    <property type="molecule type" value="Genomic_DNA"/>
</dbReference>
<protein>
    <submittedName>
        <fullName evidence="2">Uncharacterized protein</fullName>
    </submittedName>
</protein>
<dbReference type="AlphaFoldDB" id="A0A6I3KC29"/>
<name>A0A6I3KC29_9HYPH</name>
<proteinExistence type="predicted"/>
<keyword evidence="1" id="KW-0732">Signal</keyword>
<gene>
    <name evidence="2" type="ORF">GIW81_01355</name>
</gene>
<evidence type="ECO:0000313" key="2">
    <source>
        <dbReference type="EMBL" id="MTD92975.1"/>
    </source>
</evidence>
<feature type="signal peptide" evidence="1">
    <location>
        <begin position="1"/>
        <end position="21"/>
    </location>
</feature>
<evidence type="ECO:0000313" key="3">
    <source>
        <dbReference type="Proteomes" id="UP000440694"/>
    </source>
</evidence>
<reference evidence="2 3" key="1">
    <citation type="submission" date="2019-11" db="EMBL/GenBank/DDBJ databases">
        <title>Identification of a novel strain.</title>
        <authorList>
            <person name="Xu Q."/>
            <person name="Wang G."/>
        </authorList>
    </citation>
    <scope>NUCLEOTIDE SEQUENCE [LARGE SCALE GENOMIC DNA]</scope>
    <source>
        <strain evidence="3">xq</strain>
    </source>
</reference>
<feature type="chain" id="PRO_5026064458" evidence="1">
    <location>
        <begin position="22"/>
        <end position="110"/>
    </location>
</feature>
<dbReference type="RefSeq" id="WP_154737559.1">
    <property type="nucleotide sequence ID" value="NZ_WMBQ01000001.1"/>
</dbReference>
<organism evidence="2 3">
    <name type="scientific">Hyphomicrobium album</name>
    <dbReference type="NCBI Taxonomy" id="2665159"/>
    <lineage>
        <taxon>Bacteria</taxon>
        <taxon>Pseudomonadati</taxon>
        <taxon>Pseudomonadota</taxon>
        <taxon>Alphaproteobacteria</taxon>
        <taxon>Hyphomicrobiales</taxon>
        <taxon>Hyphomicrobiaceae</taxon>
        <taxon>Hyphomicrobium</taxon>
    </lineage>
</organism>
<dbReference type="Proteomes" id="UP000440694">
    <property type="component" value="Unassembled WGS sequence"/>
</dbReference>
<keyword evidence="3" id="KW-1185">Reference proteome</keyword>
<accession>A0A6I3KC29</accession>